<dbReference type="Pfam" id="PF00005">
    <property type="entry name" value="ABC_tran"/>
    <property type="match status" value="2"/>
</dbReference>
<evidence type="ECO:0000313" key="13">
    <source>
        <dbReference type="EMBL" id="OGM48413.1"/>
    </source>
</evidence>
<keyword evidence="5" id="KW-0677">Repeat</keyword>
<evidence type="ECO:0000256" key="10">
    <source>
        <dbReference type="SAM" id="Phobius"/>
    </source>
</evidence>
<keyword evidence="9 10" id="KW-0472">Membrane</keyword>
<feature type="domain" description="ABC transporter" evidence="11">
    <location>
        <begin position="757"/>
        <end position="995"/>
    </location>
</feature>
<evidence type="ECO:0000256" key="7">
    <source>
        <dbReference type="ARBA" id="ARBA00022840"/>
    </source>
</evidence>
<dbReference type="GO" id="GO:0005737">
    <property type="term" value="C:cytoplasm"/>
    <property type="evidence" value="ECO:0007669"/>
    <property type="project" value="UniProtKB-ARBA"/>
</dbReference>
<dbReference type="Gene3D" id="1.20.1560.10">
    <property type="entry name" value="ABC transporter type 1, transmembrane domain"/>
    <property type="match status" value="2"/>
</dbReference>
<dbReference type="PANTHER" id="PTHR24223:SF456">
    <property type="entry name" value="MULTIDRUG RESISTANCE-ASSOCIATED PROTEIN LETHAL(2)03659"/>
    <property type="match status" value="1"/>
</dbReference>
<dbReference type="PANTHER" id="PTHR24223">
    <property type="entry name" value="ATP-BINDING CASSETTE SUB-FAMILY C"/>
    <property type="match status" value="1"/>
</dbReference>
<evidence type="ECO:0000256" key="4">
    <source>
        <dbReference type="ARBA" id="ARBA00022692"/>
    </source>
</evidence>
<dbReference type="InterPro" id="IPR017871">
    <property type="entry name" value="ABC_transporter-like_CS"/>
</dbReference>
<dbReference type="EMBL" id="LYCR01000016">
    <property type="protein sequence ID" value="OGM48413.1"/>
    <property type="molecule type" value="Genomic_DNA"/>
</dbReference>
<dbReference type="GO" id="GO:0005524">
    <property type="term" value="F:ATP binding"/>
    <property type="evidence" value="ECO:0007669"/>
    <property type="project" value="UniProtKB-KW"/>
</dbReference>
<evidence type="ECO:0000256" key="3">
    <source>
        <dbReference type="ARBA" id="ARBA00022448"/>
    </source>
</evidence>
<evidence type="ECO:0000256" key="1">
    <source>
        <dbReference type="ARBA" id="ARBA00004141"/>
    </source>
</evidence>
<dbReference type="AlphaFoldDB" id="A0A1F8A9Q0"/>
<protein>
    <recommendedName>
        <fullName evidence="15">P-loop containing nucleoside triphosphate hydrolase protein</fullName>
    </recommendedName>
</protein>
<feature type="transmembrane region" description="Helical" evidence="10">
    <location>
        <begin position="74"/>
        <end position="96"/>
    </location>
</feature>
<evidence type="ECO:0000259" key="12">
    <source>
        <dbReference type="PROSITE" id="PS50929"/>
    </source>
</evidence>
<keyword evidence="3" id="KW-0813">Transport</keyword>
<dbReference type="SMART" id="SM00382">
    <property type="entry name" value="AAA"/>
    <property type="match status" value="2"/>
</dbReference>
<evidence type="ECO:0000256" key="9">
    <source>
        <dbReference type="ARBA" id="ARBA00023136"/>
    </source>
</evidence>
<dbReference type="FunFam" id="3.40.50.300:FF:000610">
    <property type="entry name" value="Multidrug resistance-associated ABC transporter"/>
    <property type="match status" value="1"/>
</dbReference>
<comment type="subcellular location">
    <subcellularLocation>
        <location evidence="1">Membrane</location>
        <topology evidence="1">Multi-pass membrane protein</topology>
    </subcellularLocation>
</comment>
<keyword evidence="8 10" id="KW-1133">Transmembrane helix</keyword>
<keyword evidence="4 10" id="KW-0812">Transmembrane</keyword>
<accession>A0A1F8A9Q0</accession>
<dbReference type="SUPFAM" id="SSF90123">
    <property type="entry name" value="ABC transporter transmembrane region"/>
    <property type="match status" value="2"/>
</dbReference>
<evidence type="ECO:0000256" key="8">
    <source>
        <dbReference type="ARBA" id="ARBA00022989"/>
    </source>
</evidence>
<dbReference type="PROSITE" id="PS00211">
    <property type="entry name" value="ABC_TRANSPORTER_1"/>
    <property type="match status" value="1"/>
</dbReference>
<evidence type="ECO:0000313" key="14">
    <source>
        <dbReference type="Proteomes" id="UP000179179"/>
    </source>
</evidence>
<reference evidence="13 14" key="1">
    <citation type="journal article" date="2016" name="Genome Biol. Evol.">
        <title>Draft genome sequence of an aflatoxigenic Aspergillus species, A. bombycis.</title>
        <authorList>
            <person name="Moore G.G."/>
            <person name="Mack B.M."/>
            <person name="Beltz S.B."/>
            <person name="Gilbert M.K."/>
        </authorList>
    </citation>
    <scope>NUCLEOTIDE SEQUENCE [LARGE SCALE GENOMIC DNA]</scope>
    <source>
        <strain evidence="14">NRRL 26010</strain>
    </source>
</reference>
<dbReference type="Pfam" id="PF00664">
    <property type="entry name" value="ABC_membrane"/>
    <property type="match status" value="1"/>
</dbReference>
<evidence type="ECO:0000256" key="5">
    <source>
        <dbReference type="ARBA" id="ARBA00022737"/>
    </source>
</evidence>
<dbReference type="InterPro" id="IPR003593">
    <property type="entry name" value="AAA+_ATPase"/>
</dbReference>
<dbReference type="InterPro" id="IPR003439">
    <property type="entry name" value="ABC_transporter-like_ATP-bd"/>
</dbReference>
<feature type="transmembrane region" description="Helical" evidence="10">
    <location>
        <begin position="694"/>
        <end position="715"/>
    </location>
</feature>
<dbReference type="CDD" id="cd18604">
    <property type="entry name" value="ABC_6TM_VMR1_D2_like"/>
    <property type="match status" value="1"/>
</dbReference>
<dbReference type="InterPro" id="IPR027417">
    <property type="entry name" value="P-loop_NTPase"/>
</dbReference>
<evidence type="ECO:0000256" key="6">
    <source>
        <dbReference type="ARBA" id="ARBA00022741"/>
    </source>
</evidence>
<dbReference type="GO" id="GO:0140359">
    <property type="term" value="F:ABC-type transporter activity"/>
    <property type="evidence" value="ECO:0007669"/>
    <property type="project" value="InterPro"/>
</dbReference>
<evidence type="ECO:0008006" key="15">
    <source>
        <dbReference type="Google" id="ProtNLM"/>
    </source>
</evidence>
<keyword evidence="7" id="KW-0067">ATP-binding</keyword>
<feature type="domain" description="ABC transporter" evidence="11">
    <location>
        <begin position="129"/>
        <end position="377"/>
    </location>
</feature>
<dbReference type="GeneID" id="34446822"/>
<organism evidence="13 14">
    <name type="scientific">Aspergillus bombycis</name>
    <dbReference type="NCBI Taxonomy" id="109264"/>
    <lineage>
        <taxon>Eukaryota</taxon>
        <taxon>Fungi</taxon>
        <taxon>Dikarya</taxon>
        <taxon>Ascomycota</taxon>
        <taxon>Pezizomycotina</taxon>
        <taxon>Eurotiomycetes</taxon>
        <taxon>Eurotiomycetidae</taxon>
        <taxon>Eurotiales</taxon>
        <taxon>Aspergillaceae</taxon>
        <taxon>Aspergillus</taxon>
    </lineage>
</organism>
<dbReference type="GO" id="GO:0016020">
    <property type="term" value="C:membrane"/>
    <property type="evidence" value="ECO:0007669"/>
    <property type="project" value="UniProtKB-SubCell"/>
</dbReference>
<feature type="transmembrane region" description="Helical" evidence="10">
    <location>
        <begin position="667"/>
        <end position="687"/>
    </location>
</feature>
<dbReference type="STRING" id="109264.A0A1F8A9Q0"/>
<proteinExistence type="inferred from homology"/>
<dbReference type="PROSITE" id="PS50893">
    <property type="entry name" value="ABC_TRANSPORTER_2"/>
    <property type="match status" value="2"/>
</dbReference>
<dbReference type="RefSeq" id="XP_022392130.1">
    <property type="nucleotide sequence ID" value="XM_022530562.1"/>
</dbReference>
<name>A0A1F8A9Q0_9EURO</name>
<feature type="domain" description="ABC transmembrane type-1" evidence="12">
    <location>
        <begin position="429"/>
        <end position="723"/>
    </location>
</feature>
<dbReference type="InterPro" id="IPR011527">
    <property type="entry name" value="ABC1_TM_dom"/>
</dbReference>
<dbReference type="Gene3D" id="3.40.50.300">
    <property type="entry name" value="P-loop containing nucleotide triphosphate hydrolases"/>
    <property type="match status" value="2"/>
</dbReference>
<comment type="caution">
    <text evidence="13">The sequence shown here is derived from an EMBL/GenBank/DDBJ whole genome shotgun (WGS) entry which is preliminary data.</text>
</comment>
<dbReference type="FunFam" id="1.20.1560.10:FF:000013">
    <property type="entry name" value="ABC transporter C family member 2"/>
    <property type="match status" value="1"/>
</dbReference>
<feature type="transmembrane region" description="Helical" evidence="10">
    <location>
        <begin position="569"/>
        <end position="593"/>
    </location>
</feature>
<dbReference type="CDD" id="cd03244">
    <property type="entry name" value="ABCC_MRP_domain2"/>
    <property type="match status" value="1"/>
</dbReference>
<feature type="domain" description="ABC transmembrane type-1" evidence="12">
    <location>
        <begin position="1"/>
        <end position="100"/>
    </location>
</feature>
<sequence length="1009" mass="112227">MLRGMRQIKFSSLESEWKKRISDCREEELRALRTTFIYNATLFSIFWSLSPLLLSSVSLSVYVLCYGNLTPSVAFTVISMLGSLQLSLAIVPEFFTRGQEAKVSSRRINKYLDLEDKPPITSSPDGISFHDASVSWSTEGPLRGTGTESALLHNLNLAFPKDGLSVIVGKTGSGKSLLISSILGECALLRGRINTVSSPEQCSEELADNENWIIPAIANTTESPWIENASIKNNIIFELPFDIARYNSVLSACALLEDLRLLEDGDLTEVGPNGVNLSGGQRWRLALARALYSRANTLVMDDIFSALDAHTGRHVYKNALTGDLARGRTRIIATHNVELCLPDADYVVHLNNGTAEYTGKVTGLQTRGPEFLPALEDQRSHEAAPTAVELEDRKPRSFIMEEKRETGALQSSIYQTYLRAGGGLGIWTLVFLSYASYEALILGRSWWVKIWTGHSSQNQHLRTIQPVSSYAEITRDDRDTIQYLYIYGYLSIVVCCLGIVRQFALMLATIRASRELFKRFVTAILHTPLQYLDRIPQGRILNRLSTDFNRIDSKIGIDAGFLIGESLKLLAVMTAGLFISPLLLIFGIVLMGYCWRVSSVYLAGAREIKRLESISRSPIYEQIRSSLTGLTTIRAFGRFNHYTQSMNSNIDHHMQASWYLALFQRWLGFRMGLVGGIFSTVTAALVIQVPTISASLAGFTLSFALQYSSTITLLLRQYVNMELNMSAIERIVEYTNVEGEDQTGIDVPENWPSEGWIEIQDLTVGYAANQQLVLNGLTLNIKANEKVGIVGRTGSGKSSLALSLFRFLEFYKGSIHIDGVDISTIKLHDLRRRITLIPQDPVLFSGTIRTNLDPFNDFSDAELENALQRIRSVIPSVEGSKVPRLSLVSTVSEGGLNLSGGQRQLLCLARAIISRPKIMVLDEATSSVDTKTDAFIQQLIQKEFKNSTLLVIAHRLSTILNFDRIIVLDKGSVIEFGTPRELMGIEDGHFRRLLDISGEGKSLEERILA</sequence>
<dbReference type="Proteomes" id="UP000179179">
    <property type="component" value="Unassembled WGS sequence"/>
</dbReference>
<feature type="transmembrane region" description="Helical" evidence="10">
    <location>
        <begin position="486"/>
        <end position="510"/>
    </location>
</feature>
<evidence type="ECO:0000259" key="11">
    <source>
        <dbReference type="PROSITE" id="PS50893"/>
    </source>
</evidence>
<dbReference type="PROSITE" id="PS50929">
    <property type="entry name" value="ABC_TM1F"/>
    <property type="match status" value="2"/>
</dbReference>
<dbReference type="OrthoDB" id="6500128at2759"/>
<feature type="transmembrane region" description="Helical" evidence="10">
    <location>
        <begin position="35"/>
        <end position="54"/>
    </location>
</feature>
<keyword evidence="14" id="KW-1185">Reference proteome</keyword>
<comment type="similarity">
    <text evidence="2">Belongs to the ABC transporter superfamily. ABCC family. Conjugate transporter (TC 3.A.1.208) subfamily.</text>
</comment>
<dbReference type="InterPro" id="IPR036640">
    <property type="entry name" value="ABC1_TM_sf"/>
</dbReference>
<dbReference type="CDD" id="cd03250">
    <property type="entry name" value="ABCC_MRP_domain1"/>
    <property type="match status" value="1"/>
</dbReference>
<gene>
    <name evidence="13" type="ORF">ABOM_003432</name>
</gene>
<evidence type="ECO:0000256" key="2">
    <source>
        <dbReference type="ARBA" id="ARBA00009726"/>
    </source>
</evidence>
<keyword evidence="6" id="KW-0547">Nucleotide-binding</keyword>
<dbReference type="InterPro" id="IPR050173">
    <property type="entry name" value="ABC_transporter_C-like"/>
</dbReference>
<dbReference type="SUPFAM" id="SSF52540">
    <property type="entry name" value="P-loop containing nucleoside triphosphate hydrolases"/>
    <property type="match status" value="2"/>
</dbReference>
<dbReference type="GO" id="GO:0016887">
    <property type="term" value="F:ATP hydrolysis activity"/>
    <property type="evidence" value="ECO:0007669"/>
    <property type="project" value="InterPro"/>
</dbReference>